<keyword evidence="2" id="KW-1185">Reference proteome</keyword>
<protein>
    <submittedName>
        <fullName evidence="1">Uncharacterized protein</fullName>
    </submittedName>
</protein>
<reference evidence="1 2" key="1">
    <citation type="submission" date="2024-09" db="EMBL/GenBank/DDBJ databases">
        <title>Chromosome-scale assembly of Riccia sorocarpa.</title>
        <authorList>
            <person name="Paukszto L."/>
        </authorList>
    </citation>
    <scope>NUCLEOTIDE SEQUENCE [LARGE SCALE GENOMIC DNA]</scope>
    <source>
        <strain evidence="1">LP-2024</strain>
        <tissue evidence="1">Aerial parts of the thallus</tissue>
    </source>
</reference>
<dbReference type="EMBL" id="JBJQOH010000004">
    <property type="protein sequence ID" value="KAL3689119.1"/>
    <property type="molecule type" value="Genomic_DNA"/>
</dbReference>
<organism evidence="1 2">
    <name type="scientific">Riccia sorocarpa</name>
    <dbReference type="NCBI Taxonomy" id="122646"/>
    <lineage>
        <taxon>Eukaryota</taxon>
        <taxon>Viridiplantae</taxon>
        <taxon>Streptophyta</taxon>
        <taxon>Embryophyta</taxon>
        <taxon>Marchantiophyta</taxon>
        <taxon>Marchantiopsida</taxon>
        <taxon>Marchantiidae</taxon>
        <taxon>Marchantiales</taxon>
        <taxon>Ricciaceae</taxon>
        <taxon>Riccia</taxon>
    </lineage>
</organism>
<accession>A0ABD3HID8</accession>
<dbReference type="AlphaFoldDB" id="A0ABD3HID8"/>
<name>A0ABD3HID8_9MARC</name>
<proteinExistence type="predicted"/>
<evidence type="ECO:0000313" key="1">
    <source>
        <dbReference type="EMBL" id="KAL3689119.1"/>
    </source>
</evidence>
<dbReference type="Proteomes" id="UP001633002">
    <property type="component" value="Unassembled WGS sequence"/>
</dbReference>
<sequence length="185" mass="19452">MRARSAQGILPSYSSGTATLLGSPQVGSLRAVDVGGTGAATMPDNAPGAGASRDAVMLDIETASDEVNSSSSPTPPAGRRWFRSHSFTSTTAVFSQLGSAVSSIGSRTRGALLGTGSSLVKYIHRVPVLDQSFDLEEIRPGDHNYQFQQQLICYGLSSFDLVDVSVRRSSGPITLEDAEVAIECR</sequence>
<evidence type="ECO:0000313" key="2">
    <source>
        <dbReference type="Proteomes" id="UP001633002"/>
    </source>
</evidence>
<comment type="caution">
    <text evidence="1">The sequence shown here is derived from an EMBL/GenBank/DDBJ whole genome shotgun (WGS) entry which is preliminary data.</text>
</comment>
<gene>
    <name evidence="1" type="ORF">R1sor_015428</name>
</gene>